<keyword evidence="1" id="KW-0812">Transmembrane</keyword>
<dbReference type="EMBL" id="MEXH01000011">
    <property type="protein sequence ID" value="OGC92641.1"/>
    <property type="molecule type" value="Genomic_DNA"/>
</dbReference>
<gene>
    <name evidence="2" type="ORF">A2876_03080</name>
</gene>
<sequence length="139" mass="16068">MREWDLFWVEFLVYWASYVVIRPKLGRKNRWWRVGWLANTLLALGMIWSYGMKEEWMRILSVLMAVGVVGHHGGVWLRYSRFNHRYSHRLHMAISHWLFFVPFGIVGVFGGGGLILATVSGITAVVGVLVGMEKIKVSF</sequence>
<keyword evidence="1" id="KW-1133">Transmembrane helix</keyword>
<evidence type="ECO:0000256" key="1">
    <source>
        <dbReference type="SAM" id="Phobius"/>
    </source>
</evidence>
<protein>
    <submittedName>
        <fullName evidence="2">Uncharacterized protein</fullName>
    </submittedName>
</protein>
<name>A0A1F4YFC4_9BACT</name>
<organism evidence="2 3">
    <name type="scientific">Candidatus Amesbacteria bacterium RIFCSPHIGHO2_01_FULL_48_32b</name>
    <dbReference type="NCBI Taxonomy" id="1797253"/>
    <lineage>
        <taxon>Bacteria</taxon>
        <taxon>Candidatus Amesiibacteriota</taxon>
    </lineage>
</organism>
<feature type="transmembrane region" description="Helical" evidence="1">
    <location>
        <begin position="33"/>
        <end position="50"/>
    </location>
</feature>
<comment type="caution">
    <text evidence="2">The sequence shown here is derived from an EMBL/GenBank/DDBJ whole genome shotgun (WGS) entry which is preliminary data.</text>
</comment>
<dbReference type="Proteomes" id="UP000178176">
    <property type="component" value="Unassembled WGS sequence"/>
</dbReference>
<feature type="transmembrane region" description="Helical" evidence="1">
    <location>
        <begin position="97"/>
        <end position="130"/>
    </location>
</feature>
<proteinExistence type="predicted"/>
<feature type="transmembrane region" description="Helical" evidence="1">
    <location>
        <begin position="6"/>
        <end position="21"/>
    </location>
</feature>
<feature type="transmembrane region" description="Helical" evidence="1">
    <location>
        <begin position="56"/>
        <end position="77"/>
    </location>
</feature>
<evidence type="ECO:0000313" key="2">
    <source>
        <dbReference type="EMBL" id="OGC92641.1"/>
    </source>
</evidence>
<dbReference type="AlphaFoldDB" id="A0A1F4YFC4"/>
<reference evidence="2 3" key="1">
    <citation type="journal article" date="2016" name="Nat. Commun.">
        <title>Thousands of microbial genomes shed light on interconnected biogeochemical processes in an aquifer system.</title>
        <authorList>
            <person name="Anantharaman K."/>
            <person name="Brown C.T."/>
            <person name="Hug L.A."/>
            <person name="Sharon I."/>
            <person name="Castelle C.J."/>
            <person name="Probst A.J."/>
            <person name="Thomas B.C."/>
            <person name="Singh A."/>
            <person name="Wilkins M.J."/>
            <person name="Karaoz U."/>
            <person name="Brodie E.L."/>
            <person name="Williams K.H."/>
            <person name="Hubbard S.S."/>
            <person name="Banfield J.F."/>
        </authorList>
    </citation>
    <scope>NUCLEOTIDE SEQUENCE [LARGE SCALE GENOMIC DNA]</scope>
</reference>
<evidence type="ECO:0000313" key="3">
    <source>
        <dbReference type="Proteomes" id="UP000178176"/>
    </source>
</evidence>
<keyword evidence="1" id="KW-0472">Membrane</keyword>
<accession>A0A1F4YFC4</accession>